<name>A0A9D4AVB9_9SAUR</name>
<proteinExistence type="predicted"/>
<evidence type="ECO:0000313" key="2">
    <source>
        <dbReference type="Proteomes" id="UP000827986"/>
    </source>
</evidence>
<gene>
    <name evidence="1" type="ORF">KIL84_007726</name>
</gene>
<comment type="caution">
    <text evidence="1">The sequence shown here is derived from an EMBL/GenBank/DDBJ whole genome shotgun (WGS) entry which is preliminary data.</text>
</comment>
<evidence type="ECO:0000313" key="1">
    <source>
        <dbReference type="EMBL" id="KAH1172108.1"/>
    </source>
</evidence>
<dbReference type="Proteomes" id="UP000827986">
    <property type="component" value="Unassembled WGS sequence"/>
</dbReference>
<sequence>MAKGRHLLSRWFSQYFVGSQSMLWAFPVVMGLLCSMRGSPQATFCAAETTSELHASVNVSPAPTTTFPLEKIICDSRNPPVVLPSVGFALGETFHLTDATCRYPTGVWPGSSSHPHLGSFPGYGRKELVVSIGA</sequence>
<reference evidence="1" key="1">
    <citation type="submission" date="2021-09" db="EMBL/GenBank/DDBJ databases">
        <title>The genome of Mauremys mutica provides insights into the evolution of semi-aquatic lifestyle.</title>
        <authorList>
            <person name="Gong S."/>
            <person name="Gao Y."/>
        </authorList>
    </citation>
    <scope>NUCLEOTIDE SEQUENCE</scope>
    <source>
        <strain evidence="1">MM-2020</strain>
        <tissue evidence="1">Muscle</tissue>
    </source>
</reference>
<accession>A0A9D4AVB9</accession>
<dbReference type="EMBL" id="JAHDVG010000483">
    <property type="protein sequence ID" value="KAH1172108.1"/>
    <property type="molecule type" value="Genomic_DNA"/>
</dbReference>
<organism evidence="1 2">
    <name type="scientific">Mauremys mutica</name>
    <name type="common">yellowpond turtle</name>
    <dbReference type="NCBI Taxonomy" id="74926"/>
    <lineage>
        <taxon>Eukaryota</taxon>
        <taxon>Metazoa</taxon>
        <taxon>Chordata</taxon>
        <taxon>Craniata</taxon>
        <taxon>Vertebrata</taxon>
        <taxon>Euteleostomi</taxon>
        <taxon>Archelosauria</taxon>
        <taxon>Testudinata</taxon>
        <taxon>Testudines</taxon>
        <taxon>Cryptodira</taxon>
        <taxon>Durocryptodira</taxon>
        <taxon>Testudinoidea</taxon>
        <taxon>Geoemydidae</taxon>
        <taxon>Geoemydinae</taxon>
        <taxon>Mauremys</taxon>
    </lineage>
</organism>
<keyword evidence="2" id="KW-1185">Reference proteome</keyword>
<protein>
    <submittedName>
        <fullName evidence="1">Uncharacterized protein</fullName>
    </submittedName>
</protein>
<dbReference type="AlphaFoldDB" id="A0A9D4AVB9"/>